<accession>A0A9D4D7M9</accession>
<evidence type="ECO:0000313" key="2">
    <source>
        <dbReference type="Proteomes" id="UP000828390"/>
    </source>
</evidence>
<name>A0A9D4D7M9_DREPO</name>
<dbReference type="AlphaFoldDB" id="A0A9D4D7M9"/>
<reference evidence="1" key="1">
    <citation type="journal article" date="2019" name="bioRxiv">
        <title>The Genome of the Zebra Mussel, Dreissena polymorpha: A Resource for Invasive Species Research.</title>
        <authorList>
            <person name="McCartney M.A."/>
            <person name="Auch B."/>
            <person name="Kono T."/>
            <person name="Mallez S."/>
            <person name="Zhang Y."/>
            <person name="Obille A."/>
            <person name="Becker A."/>
            <person name="Abrahante J.E."/>
            <person name="Garbe J."/>
            <person name="Badalamenti J.P."/>
            <person name="Herman A."/>
            <person name="Mangelson H."/>
            <person name="Liachko I."/>
            <person name="Sullivan S."/>
            <person name="Sone E.D."/>
            <person name="Koren S."/>
            <person name="Silverstein K.A.T."/>
            <person name="Beckman K.B."/>
            <person name="Gohl D.M."/>
        </authorList>
    </citation>
    <scope>NUCLEOTIDE SEQUENCE</scope>
    <source>
        <strain evidence="1">Duluth1</strain>
        <tissue evidence="1">Whole animal</tissue>
    </source>
</reference>
<gene>
    <name evidence="1" type="ORF">DPMN_046301</name>
</gene>
<sequence length="244" mass="28041">MGTLHNKNEEKGSQKHLASYGTLAKIRHRFRRLTALLKKDSTLPSLYRSPNASVTSFRTKKETRKLEMSSPISEEKYRPSNLTKMTLFKKKWIAKAKPKSINSVAYEDLTNTDNRELKEVYMKYGEFQTADCESNVQFQTKLLQQMSSVHKSSSTLKIKSGSNVEQRDLKEIQCEHEYDTIDESNENNNGIGIVDFRAPCYVHEKGLCLHDNHDDDDTQGYLTPMSTFKYSSSNDTTSINESRF</sequence>
<reference evidence="1" key="2">
    <citation type="submission" date="2020-11" db="EMBL/GenBank/DDBJ databases">
        <authorList>
            <person name="McCartney M.A."/>
            <person name="Auch B."/>
            <person name="Kono T."/>
            <person name="Mallez S."/>
            <person name="Becker A."/>
            <person name="Gohl D.M."/>
            <person name="Silverstein K.A.T."/>
            <person name="Koren S."/>
            <person name="Bechman K.B."/>
            <person name="Herman A."/>
            <person name="Abrahante J.E."/>
            <person name="Garbe J."/>
        </authorList>
    </citation>
    <scope>NUCLEOTIDE SEQUENCE</scope>
    <source>
        <strain evidence="1">Duluth1</strain>
        <tissue evidence="1">Whole animal</tissue>
    </source>
</reference>
<keyword evidence="2" id="KW-1185">Reference proteome</keyword>
<dbReference type="EMBL" id="JAIWYP010000011">
    <property type="protein sequence ID" value="KAH3739647.1"/>
    <property type="molecule type" value="Genomic_DNA"/>
</dbReference>
<comment type="caution">
    <text evidence="1">The sequence shown here is derived from an EMBL/GenBank/DDBJ whole genome shotgun (WGS) entry which is preliminary data.</text>
</comment>
<proteinExistence type="predicted"/>
<evidence type="ECO:0000313" key="1">
    <source>
        <dbReference type="EMBL" id="KAH3739647.1"/>
    </source>
</evidence>
<organism evidence="1 2">
    <name type="scientific">Dreissena polymorpha</name>
    <name type="common">Zebra mussel</name>
    <name type="synonym">Mytilus polymorpha</name>
    <dbReference type="NCBI Taxonomy" id="45954"/>
    <lineage>
        <taxon>Eukaryota</taxon>
        <taxon>Metazoa</taxon>
        <taxon>Spiralia</taxon>
        <taxon>Lophotrochozoa</taxon>
        <taxon>Mollusca</taxon>
        <taxon>Bivalvia</taxon>
        <taxon>Autobranchia</taxon>
        <taxon>Heteroconchia</taxon>
        <taxon>Euheterodonta</taxon>
        <taxon>Imparidentia</taxon>
        <taxon>Neoheterodontei</taxon>
        <taxon>Myida</taxon>
        <taxon>Dreissenoidea</taxon>
        <taxon>Dreissenidae</taxon>
        <taxon>Dreissena</taxon>
    </lineage>
</organism>
<protein>
    <submittedName>
        <fullName evidence="1">Uncharacterized protein</fullName>
    </submittedName>
</protein>
<dbReference type="Proteomes" id="UP000828390">
    <property type="component" value="Unassembled WGS sequence"/>
</dbReference>